<dbReference type="HAMAP" id="MF_00300">
    <property type="entry name" value="Chorismate_synth"/>
    <property type="match status" value="1"/>
</dbReference>
<keyword evidence="7" id="KW-0288">FMN</keyword>
<dbReference type="GO" id="GO:0004107">
    <property type="term" value="F:chorismate synthase activity"/>
    <property type="evidence" value="ECO:0007669"/>
    <property type="project" value="UniProtKB-UniRule"/>
</dbReference>
<comment type="similarity">
    <text evidence="2 7">Belongs to the chorismate synthase family.</text>
</comment>
<dbReference type="EC" id="4.2.3.5" evidence="3 7"/>
<dbReference type="InterPro" id="IPR000453">
    <property type="entry name" value="Chorismate_synth"/>
</dbReference>
<organism evidence="8 9">
    <name type="scientific">Treponema pedis</name>
    <dbReference type="NCBI Taxonomy" id="409322"/>
    <lineage>
        <taxon>Bacteria</taxon>
        <taxon>Pseudomonadati</taxon>
        <taxon>Spirochaetota</taxon>
        <taxon>Spirochaetia</taxon>
        <taxon>Spirochaetales</taxon>
        <taxon>Treponemataceae</taxon>
        <taxon>Treponema</taxon>
    </lineage>
</organism>
<comment type="subunit">
    <text evidence="7">Homotetramer.</text>
</comment>
<keyword evidence="7" id="KW-0285">Flavoprotein</keyword>
<name>A0A7S6WMC6_9SPIR</name>
<keyword evidence="7" id="KW-0274">FAD</keyword>
<dbReference type="GO" id="GO:0005829">
    <property type="term" value="C:cytosol"/>
    <property type="evidence" value="ECO:0007669"/>
    <property type="project" value="TreeGrafter"/>
</dbReference>
<dbReference type="GO" id="GO:0008652">
    <property type="term" value="P:amino acid biosynthetic process"/>
    <property type="evidence" value="ECO:0007669"/>
    <property type="project" value="UniProtKB-KW"/>
</dbReference>
<dbReference type="GO" id="GO:0010181">
    <property type="term" value="F:FMN binding"/>
    <property type="evidence" value="ECO:0007669"/>
    <property type="project" value="TreeGrafter"/>
</dbReference>
<dbReference type="Proteomes" id="UP000593915">
    <property type="component" value="Chromosome"/>
</dbReference>
<feature type="binding site" evidence="7">
    <location>
        <position position="48"/>
    </location>
    <ligand>
        <name>NADP(+)</name>
        <dbReference type="ChEBI" id="CHEBI:58349"/>
    </ligand>
</feature>
<evidence type="ECO:0000256" key="2">
    <source>
        <dbReference type="ARBA" id="ARBA00008014"/>
    </source>
</evidence>
<dbReference type="NCBIfam" id="TIGR00033">
    <property type="entry name" value="aroC"/>
    <property type="match status" value="1"/>
</dbReference>
<keyword evidence="6 7" id="KW-0456">Lyase</keyword>
<comment type="pathway">
    <text evidence="1 7">Metabolic intermediate biosynthesis; chorismate biosynthesis; chorismate from D-erythrose 4-phosphate and phosphoenolpyruvate: step 7/7.</text>
</comment>
<dbReference type="InterPro" id="IPR035904">
    <property type="entry name" value="Chorismate_synth_AroC_sf"/>
</dbReference>
<comment type="caution">
    <text evidence="7">Lacks conserved residue(s) required for the propagation of feature annotation.</text>
</comment>
<evidence type="ECO:0000256" key="6">
    <source>
        <dbReference type="ARBA" id="ARBA00023239"/>
    </source>
</evidence>
<evidence type="ECO:0000256" key="1">
    <source>
        <dbReference type="ARBA" id="ARBA00005044"/>
    </source>
</evidence>
<evidence type="ECO:0000256" key="4">
    <source>
        <dbReference type="ARBA" id="ARBA00022605"/>
    </source>
</evidence>
<proteinExistence type="inferred from homology"/>
<dbReference type="UniPathway" id="UPA00053">
    <property type="reaction ID" value="UER00090"/>
</dbReference>
<dbReference type="PANTHER" id="PTHR21085:SF0">
    <property type="entry name" value="CHORISMATE SYNTHASE"/>
    <property type="match status" value="1"/>
</dbReference>
<sequence>MGANSFGRFFTVTTFGESRSLGVGAVIDGCPAGVPLKNEDIQSALNRRKPSPLLRGGKEVKTAHIFSTTRAEEDLCEILSGVYLEKTLGSPIAVLVKNKETSFKNYENLKDIYRPGHADYAYEIKYGFRDYRGGGRASGRETVGRVIGGACARAFLNSYFEKTGQKKTEIKIWAEEIAGIKTSPVFENSALPENISEKLLQLSREGDSAGCVLSAEVLNVPKGLGSPVFYKLDAVLSQALMSIGAVKGIEIGGGFASASLPASENNKIGKNYSGGISGGISEDNIFFRLSVKAPPSIRKEQTAFNSEGEKIKLSVTGEHDVCLFPRIVPVVEAMVYLTLADSVLASVNDRV</sequence>
<dbReference type="CDD" id="cd07304">
    <property type="entry name" value="Chorismate_synthase"/>
    <property type="match status" value="1"/>
</dbReference>
<keyword evidence="7" id="KW-0521">NADP</keyword>
<evidence type="ECO:0000256" key="3">
    <source>
        <dbReference type="ARBA" id="ARBA00013036"/>
    </source>
</evidence>
<keyword evidence="4 7" id="KW-0028">Amino-acid biosynthesis</keyword>
<dbReference type="GO" id="GO:0009073">
    <property type="term" value="P:aromatic amino acid family biosynthetic process"/>
    <property type="evidence" value="ECO:0007669"/>
    <property type="project" value="UniProtKB-KW"/>
</dbReference>
<comment type="catalytic activity">
    <reaction evidence="7">
        <text>5-O-(1-carboxyvinyl)-3-phosphoshikimate = chorismate + phosphate</text>
        <dbReference type="Rhea" id="RHEA:21020"/>
        <dbReference type="ChEBI" id="CHEBI:29748"/>
        <dbReference type="ChEBI" id="CHEBI:43474"/>
        <dbReference type="ChEBI" id="CHEBI:57701"/>
        <dbReference type="EC" id="4.2.3.5"/>
    </reaction>
</comment>
<dbReference type="Pfam" id="PF01264">
    <property type="entry name" value="Chorismate_synt"/>
    <property type="match status" value="1"/>
</dbReference>
<protein>
    <recommendedName>
        <fullName evidence="3 7">Chorismate synthase</fullName>
        <shortName evidence="7">CS</shortName>
        <ecNumber evidence="3 7">4.2.3.5</ecNumber>
    </recommendedName>
    <alternativeName>
        <fullName evidence="7">5-enolpyruvylshikimate-3-phosphate phospholyase</fullName>
    </alternativeName>
</protein>
<comment type="function">
    <text evidence="7">Catalyzes the anti-1,4-elimination of the C-3 phosphate and the C-6 proR hydrogen from 5-enolpyruvylshikimate-3-phosphate (EPSP) to yield chorismate, which is the branch point compound that serves as the starting substrate for the three terminal pathways of aromatic amino acid biosynthesis. This reaction introduces a second double bond into the aromatic ring system.</text>
</comment>
<dbReference type="GO" id="GO:0009423">
    <property type="term" value="P:chorismate biosynthetic process"/>
    <property type="evidence" value="ECO:0007669"/>
    <property type="project" value="UniProtKB-UniRule"/>
</dbReference>
<gene>
    <name evidence="7 8" type="primary">aroC</name>
    <name evidence="8" type="ORF">IFE08_07800</name>
</gene>
<keyword evidence="5 7" id="KW-0057">Aromatic amino acid biosynthesis</keyword>
<feature type="binding site" evidence="7">
    <location>
        <begin position="292"/>
        <end position="296"/>
    </location>
    <ligand>
        <name>FMN</name>
        <dbReference type="ChEBI" id="CHEBI:58210"/>
    </ligand>
</feature>
<accession>A0A7S6WMC6</accession>
<evidence type="ECO:0000313" key="9">
    <source>
        <dbReference type="Proteomes" id="UP000593915"/>
    </source>
</evidence>
<dbReference type="EMBL" id="CP061839">
    <property type="protein sequence ID" value="QOW59778.1"/>
    <property type="molecule type" value="Genomic_DNA"/>
</dbReference>
<evidence type="ECO:0000313" key="8">
    <source>
        <dbReference type="EMBL" id="QOW59778.1"/>
    </source>
</evidence>
<feature type="binding site" evidence="7">
    <location>
        <position position="278"/>
    </location>
    <ligand>
        <name>FMN</name>
        <dbReference type="ChEBI" id="CHEBI:58210"/>
    </ligand>
</feature>
<evidence type="ECO:0000256" key="5">
    <source>
        <dbReference type="ARBA" id="ARBA00023141"/>
    </source>
</evidence>
<comment type="cofactor">
    <cofactor evidence="7">
        <name>FMNH2</name>
        <dbReference type="ChEBI" id="CHEBI:57618"/>
    </cofactor>
    <text evidence="7">Reduced FMN (FMNH(2)).</text>
</comment>
<dbReference type="SUPFAM" id="SSF103263">
    <property type="entry name" value="Chorismate synthase, AroC"/>
    <property type="match status" value="1"/>
</dbReference>
<dbReference type="RefSeq" id="WP_194075413.1">
    <property type="nucleotide sequence ID" value="NZ_CP061839.1"/>
</dbReference>
<dbReference type="Gene3D" id="3.60.150.10">
    <property type="entry name" value="Chorismate synthase AroC"/>
    <property type="match status" value="1"/>
</dbReference>
<dbReference type="PANTHER" id="PTHR21085">
    <property type="entry name" value="CHORISMATE SYNTHASE"/>
    <property type="match status" value="1"/>
</dbReference>
<dbReference type="AlphaFoldDB" id="A0A7S6WMC6"/>
<feature type="binding site" evidence="7">
    <location>
        <begin position="136"/>
        <end position="138"/>
    </location>
    <ligand>
        <name>FMN</name>
        <dbReference type="ChEBI" id="CHEBI:58210"/>
    </ligand>
</feature>
<reference evidence="8 9" key="1">
    <citation type="submission" date="2020-09" db="EMBL/GenBank/DDBJ databases">
        <title>Characterization of Treponema spp. from bovine digital dermatitis in Korea.</title>
        <authorList>
            <person name="Espiritu H.M."/>
            <person name="Cho Y.I."/>
            <person name="Mamuad L."/>
        </authorList>
    </citation>
    <scope>NUCLEOTIDE SEQUENCE [LARGE SCALE GENOMIC DNA]</scope>
    <source>
        <strain evidence="8 9">KS1</strain>
    </source>
</reference>
<evidence type="ECO:0000256" key="7">
    <source>
        <dbReference type="HAMAP-Rule" id="MF_00300"/>
    </source>
</evidence>
<dbReference type="PIRSF" id="PIRSF001456">
    <property type="entry name" value="Chorismate_synth"/>
    <property type="match status" value="1"/>
</dbReference>